<dbReference type="SUPFAM" id="SSF52540">
    <property type="entry name" value="P-loop containing nucleoside triphosphate hydrolases"/>
    <property type="match status" value="1"/>
</dbReference>
<gene>
    <name evidence="2" type="ORF">HD841_003424</name>
</gene>
<evidence type="ECO:0000313" key="2">
    <source>
        <dbReference type="EMBL" id="NYD91608.1"/>
    </source>
</evidence>
<dbReference type="GO" id="GO:0005524">
    <property type="term" value="F:ATP binding"/>
    <property type="evidence" value="ECO:0007669"/>
    <property type="project" value="InterPro"/>
</dbReference>
<comment type="caution">
    <text evidence="2">The sequence shown here is derived from an EMBL/GenBank/DDBJ whole genome shotgun (WGS) entry which is preliminary data.</text>
</comment>
<dbReference type="InterPro" id="IPR027417">
    <property type="entry name" value="P-loop_NTPase"/>
</dbReference>
<evidence type="ECO:0000313" key="3">
    <source>
        <dbReference type="Proteomes" id="UP000517753"/>
    </source>
</evidence>
<dbReference type="Proteomes" id="UP000517753">
    <property type="component" value="Unassembled WGS sequence"/>
</dbReference>
<accession>A0A7Y9K230</accession>
<proteinExistence type="predicted"/>
<dbReference type="GO" id="GO:0016887">
    <property type="term" value="F:ATP hydrolysis activity"/>
    <property type="evidence" value="ECO:0007669"/>
    <property type="project" value="InterPro"/>
</dbReference>
<keyword evidence="3" id="KW-1185">Reference proteome</keyword>
<dbReference type="EMBL" id="JACCBY010000006">
    <property type="protein sequence ID" value="NYD91608.1"/>
    <property type="molecule type" value="Genomic_DNA"/>
</dbReference>
<reference evidence="2 3" key="1">
    <citation type="submission" date="2020-07" db="EMBL/GenBank/DDBJ databases">
        <authorList>
            <person name="Partida-Martinez L."/>
            <person name="Huntemann M."/>
            <person name="Clum A."/>
            <person name="Wang J."/>
            <person name="Palaniappan K."/>
            <person name="Ritter S."/>
            <person name="Chen I.-M."/>
            <person name="Stamatis D."/>
            <person name="Reddy T."/>
            <person name="O'Malley R."/>
            <person name="Daum C."/>
            <person name="Shapiro N."/>
            <person name="Ivanova N."/>
            <person name="Kyrpides N."/>
            <person name="Woyke T."/>
        </authorList>
    </citation>
    <scope>NUCLEOTIDE SEQUENCE [LARGE SCALE GENOMIC DNA]</scope>
    <source>
        <strain evidence="2 3">AS2.3</strain>
    </source>
</reference>
<dbReference type="Pfam" id="PF07728">
    <property type="entry name" value="AAA_5"/>
    <property type="match status" value="1"/>
</dbReference>
<dbReference type="Gene3D" id="3.40.50.300">
    <property type="entry name" value="P-loop containing nucleotide triphosphate hydrolases"/>
    <property type="match status" value="1"/>
</dbReference>
<name>A0A7Y9K230_9SPHN</name>
<dbReference type="AlphaFoldDB" id="A0A7Y9K230"/>
<reference evidence="2 3" key="2">
    <citation type="submission" date="2020-08" db="EMBL/GenBank/DDBJ databases">
        <title>The Agave Microbiome: Exploring the role of microbial communities in plant adaptations to desert environments.</title>
        <authorList>
            <person name="Partida-Martinez L.P."/>
        </authorList>
    </citation>
    <scope>NUCLEOTIDE SEQUENCE [LARGE SCALE GENOMIC DNA]</scope>
    <source>
        <strain evidence="2 3">AS2.3</strain>
    </source>
</reference>
<organism evidence="2 3">
    <name type="scientific">Sphingomonas melonis</name>
    <dbReference type="NCBI Taxonomy" id="152682"/>
    <lineage>
        <taxon>Bacteria</taxon>
        <taxon>Pseudomonadati</taxon>
        <taxon>Pseudomonadota</taxon>
        <taxon>Alphaproteobacteria</taxon>
        <taxon>Sphingomonadales</taxon>
        <taxon>Sphingomonadaceae</taxon>
        <taxon>Sphingomonas</taxon>
    </lineage>
</organism>
<evidence type="ECO:0000259" key="1">
    <source>
        <dbReference type="Pfam" id="PF07728"/>
    </source>
</evidence>
<sequence length="171" mass="18807">MEDDRYAADEIVVVIRDAVRKAPIPNSEYRRICQRIEPEREVVNAPRFDRPLTDRWEILTTPLRLAGAPAMRPSAAGSFPALDALAAGMPWGKSLIGDVARQLRIQLALGRPWVKLEPMLLIGDPGVGKTWLARQLAATLQVEFAALELGNTSDDRLLSGTARGWTNTVPA</sequence>
<protein>
    <recommendedName>
        <fullName evidence="1">ATPase dynein-related AAA domain-containing protein</fullName>
    </recommendedName>
</protein>
<feature type="domain" description="ATPase dynein-related AAA" evidence="1">
    <location>
        <begin position="119"/>
        <end position="147"/>
    </location>
</feature>
<dbReference type="InterPro" id="IPR011704">
    <property type="entry name" value="ATPase_dyneun-rel_AAA"/>
</dbReference>